<evidence type="ECO:0000313" key="2">
    <source>
        <dbReference type="EMBL" id="CAF4402335.1"/>
    </source>
</evidence>
<gene>
    <name evidence="2" type="ORF">JBS370_LOCUS43489</name>
</gene>
<dbReference type="EMBL" id="CAJOBD010067541">
    <property type="protein sequence ID" value="CAF4402335.1"/>
    <property type="molecule type" value="Genomic_DNA"/>
</dbReference>
<dbReference type="Proteomes" id="UP000663836">
    <property type="component" value="Unassembled WGS sequence"/>
</dbReference>
<evidence type="ECO:0000256" key="1">
    <source>
        <dbReference type="SAM" id="MobiDB-lite"/>
    </source>
</evidence>
<feature type="compositionally biased region" description="Basic residues" evidence="1">
    <location>
        <begin position="60"/>
        <end position="72"/>
    </location>
</feature>
<feature type="compositionally biased region" description="Basic and acidic residues" evidence="1">
    <location>
        <begin position="45"/>
        <end position="59"/>
    </location>
</feature>
<reference evidence="2" key="1">
    <citation type="submission" date="2021-02" db="EMBL/GenBank/DDBJ databases">
        <authorList>
            <person name="Nowell W R."/>
        </authorList>
    </citation>
    <scope>NUCLEOTIDE SEQUENCE</scope>
</reference>
<feature type="non-terminal residue" evidence="2">
    <location>
        <position position="1"/>
    </location>
</feature>
<sequence>NSSEQDNSEILAGSDSDLDTEIYTNSDNSTSDSDDPTSDPGDITTHSDDSTADSNEKKEDRKRRKKKYHKRKEQNFSTGNMKDLFLKHSISIMKMQE</sequence>
<dbReference type="AlphaFoldDB" id="A0A820PFQ6"/>
<proteinExistence type="predicted"/>
<feature type="region of interest" description="Disordered" evidence="1">
    <location>
        <begin position="1"/>
        <end position="97"/>
    </location>
</feature>
<evidence type="ECO:0000313" key="3">
    <source>
        <dbReference type="Proteomes" id="UP000663836"/>
    </source>
</evidence>
<protein>
    <submittedName>
        <fullName evidence="2">Uncharacterized protein</fullName>
    </submittedName>
</protein>
<comment type="caution">
    <text evidence="2">The sequence shown here is derived from an EMBL/GenBank/DDBJ whole genome shotgun (WGS) entry which is preliminary data.</text>
</comment>
<accession>A0A820PFQ6</accession>
<name>A0A820PFQ6_9BILA</name>
<organism evidence="2 3">
    <name type="scientific">Rotaria sordida</name>
    <dbReference type="NCBI Taxonomy" id="392033"/>
    <lineage>
        <taxon>Eukaryota</taxon>
        <taxon>Metazoa</taxon>
        <taxon>Spiralia</taxon>
        <taxon>Gnathifera</taxon>
        <taxon>Rotifera</taxon>
        <taxon>Eurotatoria</taxon>
        <taxon>Bdelloidea</taxon>
        <taxon>Philodinida</taxon>
        <taxon>Philodinidae</taxon>
        <taxon>Rotaria</taxon>
    </lineage>
</organism>